<comment type="caution">
    <text evidence="1">The sequence shown here is derived from an EMBL/GenBank/DDBJ whole genome shotgun (WGS) entry which is preliminary data.</text>
</comment>
<sequence>MSQWAGQFIEVQVTDGALYRTKIHCYFLDQTRVIRPLPGEKITIYFTKCSPDCLLKSVRN</sequence>
<evidence type="ECO:0000313" key="2">
    <source>
        <dbReference type="Proteomes" id="UP001162156"/>
    </source>
</evidence>
<dbReference type="Proteomes" id="UP001162156">
    <property type="component" value="Unassembled WGS sequence"/>
</dbReference>
<reference evidence="1" key="1">
    <citation type="journal article" date="2023" name="Insect Mol. Biol.">
        <title>Genome sequencing provides insights into the evolution of gene families encoding plant cell wall-degrading enzymes in longhorned beetles.</title>
        <authorList>
            <person name="Shin N.R."/>
            <person name="Okamura Y."/>
            <person name="Kirsch R."/>
            <person name="Pauchet Y."/>
        </authorList>
    </citation>
    <scope>NUCLEOTIDE SEQUENCE</scope>
    <source>
        <strain evidence="1">RBIC_L_NR</strain>
    </source>
</reference>
<protein>
    <submittedName>
        <fullName evidence="1">Uncharacterized protein</fullName>
    </submittedName>
</protein>
<dbReference type="EMBL" id="JANEYF010004598">
    <property type="protein sequence ID" value="KAJ8930607.1"/>
    <property type="molecule type" value="Genomic_DNA"/>
</dbReference>
<proteinExistence type="predicted"/>
<evidence type="ECO:0000313" key="1">
    <source>
        <dbReference type="EMBL" id="KAJ8930607.1"/>
    </source>
</evidence>
<dbReference type="AlphaFoldDB" id="A0AAV8WWG5"/>
<accession>A0AAV8WWG5</accession>
<name>A0AAV8WWG5_9CUCU</name>
<gene>
    <name evidence="1" type="ORF">NQ314_016577</name>
</gene>
<organism evidence="1 2">
    <name type="scientific">Rhamnusium bicolor</name>
    <dbReference type="NCBI Taxonomy" id="1586634"/>
    <lineage>
        <taxon>Eukaryota</taxon>
        <taxon>Metazoa</taxon>
        <taxon>Ecdysozoa</taxon>
        <taxon>Arthropoda</taxon>
        <taxon>Hexapoda</taxon>
        <taxon>Insecta</taxon>
        <taxon>Pterygota</taxon>
        <taxon>Neoptera</taxon>
        <taxon>Endopterygota</taxon>
        <taxon>Coleoptera</taxon>
        <taxon>Polyphaga</taxon>
        <taxon>Cucujiformia</taxon>
        <taxon>Chrysomeloidea</taxon>
        <taxon>Cerambycidae</taxon>
        <taxon>Lepturinae</taxon>
        <taxon>Rhagiini</taxon>
        <taxon>Rhamnusium</taxon>
    </lineage>
</organism>
<keyword evidence="2" id="KW-1185">Reference proteome</keyword>